<feature type="region of interest" description="Disordered" evidence="1">
    <location>
        <begin position="15"/>
        <end position="49"/>
    </location>
</feature>
<comment type="caution">
    <text evidence="2">The sequence shown here is derived from an EMBL/GenBank/DDBJ whole genome shotgun (WGS) entry which is preliminary data.</text>
</comment>
<proteinExistence type="predicted"/>
<evidence type="ECO:0000256" key="1">
    <source>
        <dbReference type="SAM" id="MobiDB-lite"/>
    </source>
</evidence>
<gene>
    <name evidence="2" type="ORF">LIER_08351</name>
</gene>
<dbReference type="AlphaFoldDB" id="A0AAV3PCF0"/>
<organism evidence="2 3">
    <name type="scientific">Lithospermum erythrorhizon</name>
    <name type="common">Purple gromwell</name>
    <name type="synonym">Lithospermum officinale var. erythrorhizon</name>
    <dbReference type="NCBI Taxonomy" id="34254"/>
    <lineage>
        <taxon>Eukaryota</taxon>
        <taxon>Viridiplantae</taxon>
        <taxon>Streptophyta</taxon>
        <taxon>Embryophyta</taxon>
        <taxon>Tracheophyta</taxon>
        <taxon>Spermatophyta</taxon>
        <taxon>Magnoliopsida</taxon>
        <taxon>eudicotyledons</taxon>
        <taxon>Gunneridae</taxon>
        <taxon>Pentapetalae</taxon>
        <taxon>asterids</taxon>
        <taxon>lamiids</taxon>
        <taxon>Boraginales</taxon>
        <taxon>Boraginaceae</taxon>
        <taxon>Boraginoideae</taxon>
        <taxon>Lithospermeae</taxon>
        <taxon>Lithospermum</taxon>
    </lineage>
</organism>
<evidence type="ECO:0000313" key="3">
    <source>
        <dbReference type="Proteomes" id="UP001454036"/>
    </source>
</evidence>
<reference evidence="2 3" key="1">
    <citation type="submission" date="2024-01" db="EMBL/GenBank/DDBJ databases">
        <title>The complete chloroplast genome sequence of Lithospermum erythrorhizon: insights into the phylogenetic relationship among Boraginaceae species and the maternal lineages of purple gromwells.</title>
        <authorList>
            <person name="Okada T."/>
            <person name="Watanabe K."/>
        </authorList>
    </citation>
    <scope>NUCLEOTIDE SEQUENCE [LARGE SCALE GENOMIC DNA]</scope>
</reference>
<name>A0AAV3PCF0_LITER</name>
<accession>A0AAV3PCF0</accession>
<dbReference type="EMBL" id="BAABME010001348">
    <property type="protein sequence ID" value="GAA0149085.1"/>
    <property type="molecule type" value="Genomic_DNA"/>
</dbReference>
<dbReference type="Proteomes" id="UP001454036">
    <property type="component" value="Unassembled WGS sequence"/>
</dbReference>
<keyword evidence="3" id="KW-1185">Reference proteome</keyword>
<protein>
    <submittedName>
        <fullName evidence="2">Uncharacterized protein</fullName>
    </submittedName>
</protein>
<feature type="compositionally biased region" description="Basic and acidic residues" evidence="1">
    <location>
        <begin position="30"/>
        <end position="49"/>
    </location>
</feature>
<evidence type="ECO:0000313" key="2">
    <source>
        <dbReference type="EMBL" id="GAA0149085.1"/>
    </source>
</evidence>
<sequence length="116" mass="13025">MAALRRQVDAFFTRVAGEIRPRQKHGGKQPPEEIRSVPSRERDPKKGPTLWAEHEAIVVRALRGSRDIHLRAPKAKQSQQERQVALGKEQGCSRWGMVDPVRGGVGMQLVRNGVSR</sequence>